<feature type="compositionally biased region" description="Acidic residues" evidence="1">
    <location>
        <begin position="70"/>
        <end position="91"/>
    </location>
</feature>
<evidence type="ECO:0000313" key="3">
    <source>
        <dbReference type="Proteomes" id="UP001222932"/>
    </source>
</evidence>
<feature type="region of interest" description="Disordered" evidence="1">
    <location>
        <begin position="69"/>
        <end position="97"/>
    </location>
</feature>
<reference evidence="2" key="2">
    <citation type="submission" date="2023-06" db="EMBL/GenBank/DDBJ databases">
        <authorList>
            <person name="Kobayashi Y."/>
            <person name="Kayamori A."/>
            <person name="Aoki K."/>
            <person name="Shiwa Y."/>
            <person name="Fujita N."/>
            <person name="Sugita T."/>
            <person name="Iwasaki W."/>
            <person name="Tanaka N."/>
            <person name="Takashima M."/>
        </authorList>
    </citation>
    <scope>NUCLEOTIDE SEQUENCE</scope>
    <source>
        <strain evidence="2">HIS016</strain>
    </source>
</reference>
<reference evidence="2" key="1">
    <citation type="journal article" date="2023" name="BMC Genomics">
        <title>Chromosome-level genome assemblies of Cutaneotrichosporon spp. (Trichosporonales, Basidiomycota) reveal imbalanced evolution between nucleotide sequences and chromosome synteny.</title>
        <authorList>
            <person name="Kobayashi Y."/>
            <person name="Kayamori A."/>
            <person name="Aoki K."/>
            <person name="Shiwa Y."/>
            <person name="Matsutani M."/>
            <person name="Fujita N."/>
            <person name="Sugita T."/>
            <person name="Iwasaki W."/>
            <person name="Tanaka N."/>
            <person name="Takashima M."/>
        </authorList>
    </citation>
    <scope>NUCLEOTIDE SEQUENCE</scope>
    <source>
        <strain evidence="2">HIS016</strain>
    </source>
</reference>
<organism evidence="2 3">
    <name type="scientific">Cutaneotrichosporon spelunceum</name>
    <dbReference type="NCBI Taxonomy" id="1672016"/>
    <lineage>
        <taxon>Eukaryota</taxon>
        <taxon>Fungi</taxon>
        <taxon>Dikarya</taxon>
        <taxon>Basidiomycota</taxon>
        <taxon>Agaricomycotina</taxon>
        <taxon>Tremellomycetes</taxon>
        <taxon>Trichosporonales</taxon>
        <taxon>Trichosporonaceae</taxon>
        <taxon>Cutaneotrichosporon</taxon>
    </lineage>
</organism>
<accession>A0AAD3TTG0</accession>
<protein>
    <submittedName>
        <fullName evidence="2">Uncharacterized protein</fullName>
    </submittedName>
</protein>
<sequence>MALRTRSLITLDPASPQFVDQALEIQLLHGPHACPRGVIPSDHLVAIMAWGLIRTFEVWDVDEAFREAGMEMDEDDCSEGESESADEEEEVNSSAQHRYTYDTYEVWLDAAEHQWPEVFGTGKPVVSRWPLSFLDTIERLRTKAAFLASN</sequence>
<evidence type="ECO:0000313" key="2">
    <source>
        <dbReference type="EMBL" id="GMK56176.1"/>
    </source>
</evidence>
<dbReference type="Proteomes" id="UP001222932">
    <property type="component" value="Unassembled WGS sequence"/>
</dbReference>
<gene>
    <name evidence="2" type="ORF">CspeluHIS016_0300160</name>
</gene>
<dbReference type="EMBL" id="BTCM01000003">
    <property type="protein sequence ID" value="GMK56176.1"/>
    <property type="molecule type" value="Genomic_DNA"/>
</dbReference>
<comment type="caution">
    <text evidence="2">The sequence shown here is derived from an EMBL/GenBank/DDBJ whole genome shotgun (WGS) entry which is preliminary data.</text>
</comment>
<proteinExistence type="predicted"/>
<dbReference type="AlphaFoldDB" id="A0AAD3TTG0"/>
<evidence type="ECO:0000256" key="1">
    <source>
        <dbReference type="SAM" id="MobiDB-lite"/>
    </source>
</evidence>
<keyword evidence="3" id="KW-1185">Reference proteome</keyword>
<name>A0AAD3TTG0_9TREE</name>